<dbReference type="InterPro" id="IPR036188">
    <property type="entry name" value="FAD/NAD-bd_sf"/>
</dbReference>
<accession>A0A918XKR2</accession>
<name>A0A918XKR2_9ACTN</name>
<gene>
    <name evidence="3" type="ORF">GCM10007147_44090</name>
</gene>
<dbReference type="InterPro" id="IPR041654">
    <property type="entry name" value="StyA_sbd"/>
</dbReference>
<dbReference type="Pfam" id="PF01494">
    <property type="entry name" value="FAD_binding_3"/>
    <property type="match status" value="1"/>
</dbReference>
<dbReference type="AlphaFoldDB" id="A0A918XKR2"/>
<dbReference type="RefSeq" id="WP_193518658.1">
    <property type="nucleotide sequence ID" value="NZ_BMXL01000040.1"/>
</dbReference>
<keyword evidence="4" id="KW-1185">Reference proteome</keyword>
<feature type="domain" description="FAD-binding" evidence="1">
    <location>
        <begin position="2"/>
        <end position="35"/>
    </location>
</feature>
<evidence type="ECO:0000313" key="3">
    <source>
        <dbReference type="EMBL" id="GHD36616.1"/>
    </source>
</evidence>
<dbReference type="Proteomes" id="UP000654947">
    <property type="component" value="Unassembled WGS sequence"/>
</dbReference>
<dbReference type="Pfam" id="PF17885">
    <property type="entry name" value="Smoa_sbd"/>
    <property type="match status" value="1"/>
</dbReference>
<evidence type="ECO:0000259" key="2">
    <source>
        <dbReference type="Pfam" id="PF17885"/>
    </source>
</evidence>
<comment type="caution">
    <text evidence="3">The sequence shown here is derived from an EMBL/GenBank/DDBJ whole genome shotgun (WGS) entry which is preliminary data.</text>
</comment>
<sequence length="440" mass="47790">MTKILIVGASPAGLHLAHGLLTHGYDVTMLNARTSGEIRTSQPSITQFSLPTALAHEQQADLARWEHVAPRISGARLHLHPPNMPASTVESAFSSYGVSVDHRVKISDWLEYLEDRGAKVVIHGVTVGDLDYFSRMFDLVVLAIGYGELGALFDRHTSGQAPPPRTVAQAIIEGVHPSPHVQMHPVAPPRHAPPGYLPEPVASDYADVASTPELRAILSPVLTDVGPQHVLQLVGAPGGPMEGWPDRPRPEEIWRWVSKLTAQHTPYLHQRLEEAYLPASEQDASVHAYTPHVRAPVATLPSGGHVLGMAEAVISTDDPVAAQAGNMAIASSQHYLARILHHTQGPFTPAWMSETFEGLWQGEPTAEYPFAGMGQACLGLSQVLDQIWDPQAPAHLTEVLGAAATHQQVADRFLGDLDDPRRYSWLYESESARAYLSTLT</sequence>
<proteinExistence type="predicted"/>
<dbReference type="InterPro" id="IPR002938">
    <property type="entry name" value="FAD-bd"/>
</dbReference>
<evidence type="ECO:0000313" key="4">
    <source>
        <dbReference type="Proteomes" id="UP000654947"/>
    </source>
</evidence>
<dbReference type="EMBL" id="BMXL01000040">
    <property type="protein sequence ID" value="GHD36616.1"/>
    <property type="molecule type" value="Genomic_DNA"/>
</dbReference>
<organism evidence="3 4">
    <name type="scientific">Nocardiopsis kunsanensis</name>
    <dbReference type="NCBI Taxonomy" id="141693"/>
    <lineage>
        <taxon>Bacteria</taxon>
        <taxon>Bacillati</taxon>
        <taxon>Actinomycetota</taxon>
        <taxon>Actinomycetes</taxon>
        <taxon>Streptosporangiales</taxon>
        <taxon>Nocardiopsidaceae</taxon>
        <taxon>Nocardiopsis</taxon>
    </lineage>
</organism>
<dbReference type="GO" id="GO:0071949">
    <property type="term" value="F:FAD binding"/>
    <property type="evidence" value="ECO:0007669"/>
    <property type="project" value="InterPro"/>
</dbReference>
<dbReference type="Gene3D" id="3.50.50.60">
    <property type="entry name" value="FAD/NAD(P)-binding domain"/>
    <property type="match status" value="3"/>
</dbReference>
<evidence type="ECO:0000259" key="1">
    <source>
        <dbReference type="Pfam" id="PF01494"/>
    </source>
</evidence>
<feature type="domain" description="Styrene monooxygenase StyA putative substrate binding" evidence="2">
    <location>
        <begin position="218"/>
        <end position="271"/>
    </location>
</feature>
<reference evidence="3 4" key="1">
    <citation type="journal article" date="2014" name="Int. J. Syst. Evol. Microbiol.">
        <title>Complete genome sequence of Corynebacterium casei LMG S-19264T (=DSM 44701T), isolated from a smear-ripened cheese.</title>
        <authorList>
            <consortium name="US DOE Joint Genome Institute (JGI-PGF)"/>
            <person name="Walter F."/>
            <person name="Albersmeier A."/>
            <person name="Kalinowski J."/>
            <person name="Ruckert C."/>
        </authorList>
    </citation>
    <scope>NUCLEOTIDE SEQUENCE [LARGE SCALE GENOMIC DNA]</scope>
    <source>
        <strain evidence="3 4">KCTC 19473</strain>
    </source>
</reference>
<protein>
    <submittedName>
        <fullName evidence="3">Alanine-phosphoribitol ligase</fullName>
    </submittedName>
</protein>
<dbReference type="SUPFAM" id="SSF51905">
    <property type="entry name" value="FAD/NAD(P)-binding domain"/>
    <property type="match status" value="1"/>
</dbReference>
<dbReference type="GO" id="GO:0016874">
    <property type="term" value="F:ligase activity"/>
    <property type="evidence" value="ECO:0007669"/>
    <property type="project" value="UniProtKB-KW"/>
</dbReference>
<keyword evidence="3" id="KW-0436">Ligase</keyword>